<sequence length="172" mass="18731">MDIYASLPTPTDTAMADNAAPDVDAMHPEQSVLHAPGELRAPMDTEERASTQVRLRRHLELVWVGIATIRRLYDDPDKNPAVILAAAKQAQSEAIPDALFSIIARVSSGLFGVSRPVLDMGLAAVKDNTVVRQMVADGGIIHVHRQPRLLYLRTEAAKTRLAGQRCQFMGGP</sequence>
<reference evidence="1 2" key="1">
    <citation type="submission" date="2013-11" db="EMBL/GenBank/DDBJ databases">
        <title>The Genome Sequence of Phytophthora parasitica P1569.</title>
        <authorList>
            <consortium name="The Broad Institute Genomics Platform"/>
            <person name="Russ C."/>
            <person name="Tyler B."/>
            <person name="Panabieres F."/>
            <person name="Shan W."/>
            <person name="Tripathy S."/>
            <person name="Grunwald N."/>
            <person name="Machado M."/>
            <person name="Johnson C.S."/>
            <person name="Arredondo F."/>
            <person name="Hong C."/>
            <person name="Coffey M."/>
            <person name="Young S.K."/>
            <person name="Zeng Q."/>
            <person name="Gargeya S."/>
            <person name="Fitzgerald M."/>
            <person name="Abouelleil A."/>
            <person name="Alvarado L."/>
            <person name="Chapman S.B."/>
            <person name="Gainer-Dewar J."/>
            <person name="Goldberg J."/>
            <person name="Griggs A."/>
            <person name="Gujja S."/>
            <person name="Hansen M."/>
            <person name="Howarth C."/>
            <person name="Imamovic A."/>
            <person name="Ireland A."/>
            <person name="Larimer J."/>
            <person name="McCowan C."/>
            <person name="Murphy C."/>
            <person name="Pearson M."/>
            <person name="Poon T.W."/>
            <person name="Priest M."/>
            <person name="Roberts A."/>
            <person name="Saif S."/>
            <person name="Shea T."/>
            <person name="Sykes S."/>
            <person name="Wortman J."/>
            <person name="Nusbaum C."/>
            <person name="Birren B."/>
        </authorList>
    </citation>
    <scope>NUCLEOTIDE SEQUENCE [LARGE SCALE GENOMIC DNA]</scope>
    <source>
        <strain evidence="1 2">P1569</strain>
    </source>
</reference>
<evidence type="ECO:0000313" key="1">
    <source>
        <dbReference type="EMBL" id="ETI53716.1"/>
    </source>
</evidence>
<protein>
    <submittedName>
        <fullName evidence="1">Uncharacterized protein</fullName>
    </submittedName>
</protein>
<gene>
    <name evidence="1" type="ORF">F443_03390</name>
</gene>
<name>V9FRK9_PHYNI</name>
<dbReference type="HOGENOM" id="CLU_1558305_0_0_1"/>
<evidence type="ECO:0000313" key="2">
    <source>
        <dbReference type="Proteomes" id="UP000018721"/>
    </source>
</evidence>
<dbReference type="AlphaFoldDB" id="V9FRK9"/>
<organism evidence="1 2">
    <name type="scientific">Phytophthora nicotianae P1569</name>
    <dbReference type="NCBI Taxonomy" id="1317065"/>
    <lineage>
        <taxon>Eukaryota</taxon>
        <taxon>Sar</taxon>
        <taxon>Stramenopiles</taxon>
        <taxon>Oomycota</taxon>
        <taxon>Peronosporomycetes</taxon>
        <taxon>Peronosporales</taxon>
        <taxon>Peronosporaceae</taxon>
        <taxon>Phytophthora</taxon>
    </lineage>
</organism>
<keyword evidence="2" id="KW-1185">Reference proteome</keyword>
<proteinExistence type="predicted"/>
<accession>V9FRK9</accession>
<dbReference type="EMBL" id="ANIZ01000644">
    <property type="protein sequence ID" value="ETI53716.1"/>
    <property type="molecule type" value="Genomic_DNA"/>
</dbReference>
<comment type="caution">
    <text evidence="1">The sequence shown here is derived from an EMBL/GenBank/DDBJ whole genome shotgun (WGS) entry which is preliminary data.</text>
</comment>
<dbReference type="OrthoDB" id="162864at2759"/>
<dbReference type="Proteomes" id="UP000018721">
    <property type="component" value="Unassembled WGS sequence"/>
</dbReference>